<evidence type="ECO:0000313" key="2">
    <source>
        <dbReference type="Proteomes" id="UP001157006"/>
    </source>
</evidence>
<proteinExistence type="predicted"/>
<keyword evidence="2" id="KW-1185">Reference proteome</keyword>
<protein>
    <submittedName>
        <fullName evidence="1">Uncharacterized protein</fullName>
    </submittedName>
</protein>
<accession>A0AAV0ZF18</accession>
<dbReference type="EMBL" id="OX451737">
    <property type="protein sequence ID" value="CAI8597215.1"/>
    <property type="molecule type" value="Genomic_DNA"/>
</dbReference>
<organism evidence="1 2">
    <name type="scientific">Vicia faba</name>
    <name type="common">Broad bean</name>
    <name type="synonym">Faba vulgaris</name>
    <dbReference type="NCBI Taxonomy" id="3906"/>
    <lineage>
        <taxon>Eukaryota</taxon>
        <taxon>Viridiplantae</taxon>
        <taxon>Streptophyta</taxon>
        <taxon>Embryophyta</taxon>
        <taxon>Tracheophyta</taxon>
        <taxon>Spermatophyta</taxon>
        <taxon>Magnoliopsida</taxon>
        <taxon>eudicotyledons</taxon>
        <taxon>Gunneridae</taxon>
        <taxon>Pentapetalae</taxon>
        <taxon>rosids</taxon>
        <taxon>fabids</taxon>
        <taxon>Fabales</taxon>
        <taxon>Fabaceae</taxon>
        <taxon>Papilionoideae</taxon>
        <taxon>50 kb inversion clade</taxon>
        <taxon>NPAAA clade</taxon>
        <taxon>Hologalegina</taxon>
        <taxon>IRL clade</taxon>
        <taxon>Fabeae</taxon>
        <taxon>Vicia</taxon>
    </lineage>
</organism>
<gene>
    <name evidence="1" type="ORF">VFH_II071080</name>
</gene>
<reference evidence="1 2" key="1">
    <citation type="submission" date="2023-01" db="EMBL/GenBank/DDBJ databases">
        <authorList>
            <person name="Kreplak J."/>
        </authorList>
    </citation>
    <scope>NUCLEOTIDE SEQUENCE [LARGE SCALE GENOMIC DNA]</scope>
</reference>
<dbReference type="AlphaFoldDB" id="A0AAV0ZF18"/>
<sequence>MREICGRDLKKMNYQLNVNSKGESEIFVPMFPQKVISDLLIIHQFKEPIGAAPIESLNIIFTFTFQLLQFLNHASTTPLITTSSSFFSVTTLYHYLINALAATIYAECIKMHRNRRNSETQNNIASAPDDSPVGKTCILFCSSFCTSYFPGVESVFTKLKTSMIRNRNYDTERRRSRRALSEHRLN</sequence>
<name>A0AAV0ZF18_VICFA</name>
<dbReference type="Proteomes" id="UP001157006">
    <property type="component" value="Chromosome 2"/>
</dbReference>
<evidence type="ECO:0000313" key="1">
    <source>
        <dbReference type="EMBL" id="CAI8597215.1"/>
    </source>
</evidence>